<dbReference type="GO" id="GO:0005741">
    <property type="term" value="C:mitochondrial outer membrane"/>
    <property type="evidence" value="ECO:0007669"/>
    <property type="project" value="UniProtKB-SubCell"/>
</dbReference>
<dbReference type="Gene3D" id="1.20.5.110">
    <property type="match status" value="1"/>
</dbReference>
<evidence type="ECO:0000256" key="2">
    <source>
        <dbReference type="ARBA" id="ARBA00022692"/>
    </source>
</evidence>
<proteinExistence type="predicted"/>
<evidence type="ECO:0000256" key="11">
    <source>
        <dbReference type="SAM" id="Coils"/>
    </source>
</evidence>
<organism evidence="13 14">
    <name type="scientific">Pocillopora meandrina</name>
    <dbReference type="NCBI Taxonomy" id="46732"/>
    <lineage>
        <taxon>Eukaryota</taxon>
        <taxon>Metazoa</taxon>
        <taxon>Cnidaria</taxon>
        <taxon>Anthozoa</taxon>
        <taxon>Hexacorallia</taxon>
        <taxon>Scleractinia</taxon>
        <taxon>Astrocoeniina</taxon>
        <taxon>Pocilloporidae</taxon>
        <taxon>Pocillopora</taxon>
    </lineage>
</organism>
<dbReference type="PROSITE" id="PS51718">
    <property type="entry name" value="G_DYNAMIN_2"/>
    <property type="match status" value="1"/>
</dbReference>
<reference evidence="13 14" key="1">
    <citation type="submission" date="2022-05" db="EMBL/GenBank/DDBJ databases">
        <authorList>
            <consortium name="Genoscope - CEA"/>
            <person name="William W."/>
        </authorList>
    </citation>
    <scope>NUCLEOTIDE SEQUENCE [LARGE SCALE GENOMIC DNA]</scope>
</reference>
<keyword evidence="6" id="KW-1133">Transmembrane helix</keyword>
<dbReference type="InterPro" id="IPR045063">
    <property type="entry name" value="Dynamin_N"/>
</dbReference>
<sequence>MDKGEIHPRLLLVAIFKYSDNTQERGIKPKKVTLSLKNVIFGLVCRDYVSEISQYIRIFHIVEFSNHSPTVAWHCGSISCRINVRKSITEVQGRMQNFVQAKRELNAIFGDLTKYLEVRSEFSADYRIADEDERDIDKFSSEVLGFLAQVSSISEIISRDQMKVAFFGRTSNGKSTTINAMLQDKILPTGMGHTTNCFLSVHGSDLTDPYILVPGSNEKKNVKSLGQLAHALCKEKLDPSSLVQVFWPKSRCKMLSKDVVLVDSPGIDVNHNLDLWIDKHCLDADVFVLVVNAESTLTDAEKKFFRKVNQRLSRPNIFILNNRWDATALEPDMMELVKHQHLTGSISFLVDELQCVDKGQAEDRVFFVSAKETLMTRMQNHQGMPQGGGAIHVEGFPARQLEFENFEHKFEECITKSAIQTKFESHAVSGLKIVNTLEVLMEQRVDSASQQRSKLEEIKKKQENRLEYVKEQLRIYTSDTERQIKEITSKVQSQVTEAMTEEIGRLDELVNEFDHPFHPHPKFLETYKKELCNHIKSGLGRNMAACCSTFQTQVICEAQKEMADRLRSLLPETPEVSLEPGTPALDFQANFELDVPRLCTDFREDIEFRSSLGWQAISRKFLAPRNARLAIALGANIQRKVQSLVPTGPAVVPGLASPTISTGTLAVIVGGLIWKTVGWWFMALCVGLYSGVHVIERVCWTNGAKEKAFKRQFVDYASEKLQAEVSVISAKCSGQVQQELTSTIAKRGSQVQREMKNLKGSILELYKEIERLKKMENDAEILRNEASRLESELSQFITEFGLEKSKM</sequence>
<dbReference type="GO" id="GO:0005525">
    <property type="term" value="F:GTP binding"/>
    <property type="evidence" value="ECO:0007669"/>
    <property type="project" value="UniProtKB-KW"/>
</dbReference>
<dbReference type="CDD" id="cd09912">
    <property type="entry name" value="DLP_2"/>
    <property type="match status" value="1"/>
</dbReference>
<evidence type="ECO:0000256" key="6">
    <source>
        <dbReference type="ARBA" id="ARBA00022989"/>
    </source>
</evidence>
<dbReference type="FunFam" id="3.40.50.300:FF:000214">
    <property type="entry name" value="Mitofusin 2"/>
    <property type="match status" value="1"/>
</dbReference>
<keyword evidence="3" id="KW-0547">Nucleotide-binding</keyword>
<dbReference type="Pfam" id="PF00350">
    <property type="entry name" value="Dynamin_N"/>
    <property type="match status" value="1"/>
</dbReference>
<feature type="coiled-coil region" evidence="11">
    <location>
        <begin position="445"/>
        <end position="472"/>
    </location>
</feature>
<keyword evidence="4" id="KW-1000">Mitochondrion outer membrane</keyword>
<name>A0AAU9XJ90_9CNID</name>
<keyword evidence="7 11" id="KW-0175">Coiled coil</keyword>
<protein>
    <recommendedName>
        <fullName evidence="12">Dynamin-type G domain-containing protein</fullName>
    </recommendedName>
</protein>
<dbReference type="AlphaFoldDB" id="A0AAU9XJ90"/>
<dbReference type="Proteomes" id="UP001159428">
    <property type="component" value="Unassembled WGS sequence"/>
</dbReference>
<evidence type="ECO:0000256" key="9">
    <source>
        <dbReference type="ARBA" id="ARBA00023134"/>
    </source>
</evidence>
<evidence type="ECO:0000313" key="14">
    <source>
        <dbReference type="Proteomes" id="UP001159428"/>
    </source>
</evidence>
<dbReference type="InterPro" id="IPR027417">
    <property type="entry name" value="P-loop_NTPase"/>
</dbReference>
<evidence type="ECO:0000259" key="12">
    <source>
        <dbReference type="PROSITE" id="PS51718"/>
    </source>
</evidence>
<feature type="domain" description="Dynamin-type G" evidence="12">
    <location>
        <begin position="158"/>
        <end position="424"/>
    </location>
</feature>
<keyword evidence="5" id="KW-0378">Hydrolase</keyword>
<evidence type="ECO:0000256" key="7">
    <source>
        <dbReference type="ARBA" id="ARBA00023054"/>
    </source>
</evidence>
<dbReference type="EMBL" id="CALNXJ010000047">
    <property type="protein sequence ID" value="CAH3150213.1"/>
    <property type="molecule type" value="Genomic_DNA"/>
</dbReference>
<dbReference type="InterPro" id="IPR030381">
    <property type="entry name" value="G_DYNAMIN_dom"/>
</dbReference>
<evidence type="ECO:0000256" key="8">
    <source>
        <dbReference type="ARBA" id="ARBA00023128"/>
    </source>
</evidence>
<accession>A0AAU9XJ90</accession>
<dbReference type="SUPFAM" id="SSF52540">
    <property type="entry name" value="P-loop containing nucleoside triphosphate hydrolases"/>
    <property type="match status" value="1"/>
</dbReference>
<feature type="coiled-coil region" evidence="11">
    <location>
        <begin position="755"/>
        <end position="799"/>
    </location>
</feature>
<evidence type="ECO:0000256" key="3">
    <source>
        <dbReference type="ARBA" id="ARBA00022741"/>
    </source>
</evidence>
<dbReference type="SUPFAM" id="SSF111479">
    <property type="entry name" value="Fzo-like conserved region"/>
    <property type="match status" value="1"/>
</dbReference>
<dbReference type="InterPro" id="IPR027094">
    <property type="entry name" value="Mitofusin_fam"/>
</dbReference>
<keyword evidence="10" id="KW-0472">Membrane</keyword>
<keyword evidence="9" id="KW-0342">GTP-binding</keyword>
<dbReference type="PANTHER" id="PTHR10465">
    <property type="entry name" value="TRANSMEMBRANE GTPASE FZO1"/>
    <property type="match status" value="1"/>
</dbReference>
<keyword evidence="8" id="KW-0496">Mitochondrion</keyword>
<comment type="subcellular location">
    <subcellularLocation>
        <location evidence="1">Mitochondrion outer membrane</location>
        <topology evidence="1">Multi-pass membrane protein</topology>
    </subcellularLocation>
</comment>
<keyword evidence="2" id="KW-0812">Transmembrane</keyword>
<evidence type="ECO:0000256" key="10">
    <source>
        <dbReference type="ARBA" id="ARBA00023136"/>
    </source>
</evidence>
<dbReference type="GO" id="GO:0008053">
    <property type="term" value="P:mitochondrial fusion"/>
    <property type="evidence" value="ECO:0007669"/>
    <property type="project" value="InterPro"/>
</dbReference>
<dbReference type="PANTHER" id="PTHR10465:SF3">
    <property type="entry name" value="TRANSMEMBRANE GTPASE MARF-RELATED"/>
    <property type="match status" value="1"/>
</dbReference>
<dbReference type="GO" id="GO:0051646">
    <property type="term" value="P:mitochondrion localization"/>
    <property type="evidence" value="ECO:0007669"/>
    <property type="project" value="TreeGrafter"/>
</dbReference>
<evidence type="ECO:0000256" key="4">
    <source>
        <dbReference type="ARBA" id="ARBA00022787"/>
    </source>
</evidence>
<evidence type="ECO:0000256" key="5">
    <source>
        <dbReference type="ARBA" id="ARBA00022801"/>
    </source>
</evidence>
<dbReference type="Pfam" id="PF04799">
    <property type="entry name" value="Fzo_mitofusin"/>
    <property type="match status" value="1"/>
</dbReference>
<dbReference type="Gene3D" id="3.40.50.300">
    <property type="entry name" value="P-loop containing nucleotide triphosphate hydrolases"/>
    <property type="match status" value="1"/>
</dbReference>
<evidence type="ECO:0000313" key="13">
    <source>
        <dbReference type="EMBL" id="CAH3150213.1"/>
    </source>
</evidence>
<dbReference type="InterPro" id="IPR006884">
    <property type="entry name" value="Fzo/mitofusin_HR2"/>
</dbReference>
<dbReference type="GO" id="GO:0003924">
    <property type="term" value="F:GTPase activity"/>
    <property type="evidence" value="ECO:0007669"/>
    <property type="project" value="InterPro"/>
</dbReference>
<comment type="caution">
    <text evidence="13">The sequence shown here is derived from an EMBL/GenBank/DDBJ whole genome shotgun (WGS) entry which is preliminary data.</text>
</comment>
<gene>
    <name evidence="13" type="ORF">PMEA_00024660</name>
</gene>
<evidence type="ECO:0000256" key="1">
    <source>
        <dbReference type="ARBA" id="ARBA00004374"/>
    </source>
</evidence>
<keyword evidence="14" id="KW-1185">Reference proteome</keyword>